<dbReference type="HOGENOM" id="CLU_1390947_0_0_1"/>
<name>A0A084G2D6_PSEDA</name>
<dbReference type="VEuPathDB" id="FungiDB:SAPIO_CDS7655"/>
<organism evidence="2 3">
    <name type="scientific">Pseudallescheria apiosperma</name>
    <name type="common">Scedosporium apiospermum</name>
    <dbReference type="NCBI Taxonomy" id="563466"/>
    <lineage>
        <taxon>Eukaryota</taxon>
        <taxon>Fungi</taxon>
        <taxon>Dikarya</taxon>
        <taxon>Ascomycota</taxon>
        <taxon>Pezizomycotina</taxon>
        <taxon>Sordariomycetes</taxon>
        <taxon>Hypocreomycetidae</taxon>
        <taxon>Microascales</taxon>
        <taxon>Microascaceae</taxon>
        <taxon>Scedosporium</taxon>
    </lineage>
</organism>
<evidence type="ECO:0000313" key="3">
    <source>
        <dbReference type="Proteomes" id="UP000028545"/>
    </source>
</evidence>
<dbReference type="RefSeq" id="XP_016641297.1">
    <property type="nucleotide sequence ID" value="XM_016789470.1"/>
</dbReference>
<dbReference type="EMBL" id="JOWA01000110">
    <property type="protein sequence ID" value="KEZ41498.1"/>
    <property type="molecule type" value="Genomic_DNA"/>
</dbReference>
<evidence type="ECO:0000256" key="1">
    <source>
        <dbReference type="SAM" id="MobiDB-lite"/>
    </source>
</evidence>
<reference evidence="2 3" key="1">
    <citation type="journal article" date="2014" name="Genome Announc.">
        <title>Draft genome sequence of the pathogenic fungus Scedosporium apiospermum.</title>
        <authorList>
            <person name="Vandeputte P."/>
            <person name="Ghamrawi S."/>
            <person name="Rechenmann M."/>
            <person name="Iltis A."/>
            <person name="Giraud S."/>
            <person name="Fleury M."/>
            <person name="Thornton C."/>
            <person name="Delhaes L."/>
            <person name="Meyer W."/>
            <person name="Papon N."/>
            <person name="Bouchara J.P."/>
        </authorList>
    </citation>
    <scope>NUCLEOTIDE SEQUENCE [LARGE SCALE GENOMIC DNA]</scope>
    <source>
        <strain evidence="2 3">IHEM 14462</strain>
    </source>
</reference>
<proteinExistence type="predicted"/>
<sequence>MIKKRYGGVPQAKHQIVRELADKIPWHETEAAKVLSNEPGTIRLNVQDGFVRVFSPAAAPKYPGKTTIQAPSQNASSASASPTVSEEKPRQTEQTRAEPSHSVDSEGDKPRPEPKKRPRTKNSWLSQLWPWVEVAREAAFFFMKARKAGGDNRGNAGGNGEKSKDWSDVWGLFQKWWSGPPKTAWAVTSEPSWNTD</sequence>
<accession>A0A084G2D6</accession>
<protein>
    <submittedName>
        <fullName evidence="2">Uncharacterized protein</fullName>
    </submittedName>
</protein>
<dbReference type="GeneID" id="27726727"/>
<dbReference type="KEGG" id="sapo:SAPIO_CDS7655"/>
<feature type="region of interest" description="Disordered" evidence="1">
    <location>
        <begin position="62"/>
        <end position="121"/>
    </location>
</feature>
<gene>
    <name evidence="2" type="ORF">SAPIO_CDS7655</name>
</gene>
<dbReference type="Proteomes" id="UP000028545">
    <property type="component" value="Unassembled WGS sequence"/>
</dbReference>
<keyword evidence="3" id="KW-1185">Reference proteome</keyword>
<feature type="compositionally biased region" description="Basic and acidic residues" evidence="1">
    <location>
        <begin position="85"/>
        <end position="115"/>
    </location>
</feature>
<dbReference type="AlphaFoldDB" id="A0A084G2D6"/>
<feature type="compositionally biased region" description="Low complexity" evidence="1">
    <location>
        <begin position="69"/>
        <end position="82"/>
    </location>
</feature>
<evidence type="ECO:0000313" key="2">
    <source>
        <dbReference type="EMBL" id="KEZ41498.1"/>
    </source>
</evidence>
<comment type="caution">
    <text evidence="2">The sequence shown here is derived from an EMBL/GenBank/DDBJ whole genome shotgun (WGS) entry which is preliminary data.</text>
</comment>